<protein>
    <submittedName>
        <fullName evidence="4">Dystroglycan isoform d</fullName>
    </submittedName>
</protein>
<keyword evidence="1" id="KW-1133">Transmembrane helix</keyword>
<keyword evidence="2" id="KW-0732">Signal</keyword>
<dbReference type="GO" id="GO:0016020">
    <property type="term" value="C:membrane"/>
    <property type="evidence" value="ECO:0007669"/>
    <property type="project" value="InterPro"/>
</dbReference>
<keyword evidence="1" id="KW-0472">Membrane</keyword>
<dbReference type="SUPFAM" id="SSF49313">
    <property type="entry name" value="Cadherin-like"/>
    <property type="match status" value="2"/>
</dbReference>
<dbReference type="InterPro" id="IPR006644">
    <property type="entry name" value="Cadg"/>
</dbReference>
<dbReference type="EMBL" id="JANTQA010000057">
    <property type="protein sequence ID" value="KAJ3429298.1"/>
    <property type="molecule type" value="Genomic_DNA"/>
</dbReference>
<feature type="signal peptide" evidence="2">
    <location>
        <begin position="1"/>
        <end position="23"/>
    </location>
</feature>
<sequence length="689" mass="78096">MQKKLVLILLLLLLQSFLTISRCEECLELIGTDFAINTHVEDDQWNIQMSRIGDDEFVGIWDGVGSLNDEEYNIYGQRFGLNLDDEEVGCFKMGEEFVISQNTSTYHESPSVATISQTRFVVAYEGYGQVEENYDDIYVRVFEFTTGEDLAPIAVGESVIANNFTESSQRKPKVMAISEDRFLVAWESTNQDDSGRGIFSQVFEFQSGGNEIVKVGKEFQVNTNSENSQHNADVSLLEVNSSYYAVYVWASDHASDLDVYGQIFNVTDTTLTPTKVGSEFKVNWDAEKSQEHPIVVGLQSGKFVVVWECSNNTENIIGQLYQFNETGTPARQGDDFRINTYTKDDQTRPNVMRLDQDRFVAVWQSLYQDNSNTGIFAQVIEISLTNEPVFVGQETQINDYYLKNQDLPVAVSFSLNDFIVGWNSVDQDGDSYGVFGRRVQIGDNSAPYLHKSLTDQKWQAGTAMSYKFDDDCFVDDDGEQLTYSSLLSDGSDLPDWITFNSTTREYLASVPDDLCHQNYTIQVFAKDHCQETSSNYQLQIYNLPPTVGSAIDAVEMYSGQVIKYTLNQDSFVDPEGTNLTYHAYHTLFEPLPDWIIFDDINLEFTFNTPIESSSISNVTVVVNDNCNQSVYQEFLVTVKYQKQIEVIQISTNNKDSNNKNSTTAGLVILPIFFLIAFILITYYFKKTNK</sequence>
<dbReference type="AlphaFoldDB" id="A0AAV7YHP6"/>
<evidence type="ECO:0000313" key="5">
    <source>
        <dbReference type="Proteomes" id="UP001146793"/>
    </source>
</evidence>
<gene>
    <name evidence="4" type="ORF">M0812_24643</name>
</gene>
<dbReference type="Gene3D" id="2.60.40.10">
    <property type="entry name" value="Immunoglobulins"/>
    <property type="match status" value="2"/>
</dbReference>
<feature type="domain" description="Dystroglycan-type cadherin-like" evidence="3">
    <location>
        <begin position="448"/>
        <end position="545"/>
    </location>
</feature>
<organism evidence="4 5">
    <name type="scientific">Anaeramoeba flamelloides</name>
    <dbReference type="NCBI Taxonomy" id="1746091"/>
    <lineage>
        <taxon>Eukaryota</taxon>
        <taxon>Metamonada</taxon>
        <taxon>Anaeramoebidae</taxon>
        <taxon>Anaeramoeba</taxon>
    </lineage>
</organism>
<evidence type="ECO:0000259" key="3">
    <source>
        <dbReference type="SMART" id="SM00736"/>
    </source>
</evidence>
<feature type="domain" description="Dystroglycan-type cadherin-like" evidence="3">
    <location>
        <begin position="546"/>
        <end position="645"/>
    </location>
</feature>
<comment type="caution">
    <text evidence="4">The sequence shown here is derived from an EMBL/GenBank/DDBJ whole genome shotgun (WGS) entry which is preliminary data.</text>
</comment>
<dbReference type="Proteomes" id="UP001146793">
    <property type="component" value="Unassembled WGS sequence"/>
</dbReference>
<dbReference type="GO" id="GO:0005509">
    <property type="term" value="F:calcium ion binding"/>
    <property type="evidence" value="ECO:0007669"/>
    <property type="project" value="InterPro"/>
</dbReference>
<evidence type="ECO:0000256" key="2">
    <source>
        <dbReference type="SAM" id="SignalP"/>
    </source>
</evidence>
<dbReference type="InterPro" id="IPR013783">
    <property type="entry name" value="Ig-like_fold"/>
</dbReference>
<accession>A0AAV7YHP6</accession>
<reference evidence="4" key="1">
    <citation type="submission" date="2022-08" db="EMBL/GenBank/DDBJ databases">
        <title>Novel sulphate-reducing endosymbionts in the free-living metamonad Anaeramoeba.</title>
        <authorList>
            <person name="Jerlstrom-Hultqvist J."/>
            <person name="Cepicka I."/>
            <person name="Gallot-Lavallee L."/>
            <person name="Salas-Leiva D."/>
            <person name="Curtis B.A."/>
            <person name="Zahonova K."/>
            <person name="Pipaliya S."/>
            <person name="Dacks J."/>
            <person name="Roger A.J."/>
        </authorList>
    </citation>
    <scope>NUCLEOTIDE SEQUENCE</scope>
    <source>
        <strain evidence="4">Busselton2</strain>
    </source>
</reference>
<dbReference type="Pfam" id="PF05345">
    <property type="entry name" value="He_PIG"/>
    <property type="match status" value="1"/>
</dbReference>
<dbReference type="SMART" id="SM00736">
    <property type="entry name" value="CADG"/>
    <property type="match status" value="2"/>
</dbReference>
<evidence type="ECO:0000313" key="4">
    <source>
        <dbReference type="EMBL" id="KAJ3429298.1"/>
    </source>
</evidence>
<evidence type="ECO:0000256" key="1">
    <source>
        <dbReference type="SAM" id="Phobius"/>
    </source>
</evidence>
<feature type="transmembrane region" description="Helical" evidence="1">
    <location>
        <begin position="664"/>
        <end position="684"/>
    </location>
</feature>
<keyword evidence="1" id="KW-0812">Transmembrane</keyword>
<name>A0AAV7YHP6_9EUKA</name>
<proteinExistence type="predicted"/>
<dbReference type="InterPro" id="IPR015919">
    <property type="entry name" value="Cadherin-like_sf"/>
</dbReference>
<feature type="chain" id="PRO_5043608475" evidence="2">
    <location>
        <begin position="24"/>
        <end position="689"/>
    </location>
</feature>